<dbReference type="AlphaFoldDB" id="A0A0B7BCC9"/>
<name>A0A0B7BCC9_9EUPU</name>
<dbReference type="EMBL" id="HACG01043672">
    <property type="protein sequence ID" value="CEK90537.1"/>
    <property type="molecule type" value="Transcribed_RNA"/>
</dbReference>
<proteinExistence type="predicted"/>
<accession>A0A0B7BCC9</accession>
<organism evidence="1">
    <name type="scientific">Arion vulgaris</name>
    <dbReference type="NCBI Taxonomy" id="1028688"/>
    <lineage>
        <taxon>Eukaryota</taxon>
        <taxon>Metazoa</taxon>
        <taxon>Spiralia</taxon>
        <taxon>Lophotrochozoa</taxon>
        <taxon>Mollusca</taxon>
        <taxon>Gastropoda</taxon>
        <taxon>Heterobranchia</taxon>
        <taxon>Euthyneura</taxon>
        <taxon>Panpulmonata</taxon>
        <taxon>Eupulmonata</taxon>
        <taxon>Stylommatophora</taxon>
        <taxon>Helicina</taxon>
        <taxon>Arionoidea</taxon>
        <taxon>Arionidae</taxon>
        <taxon>Arion</taxon>
    </lineage>
</organism>
<evidence type="ECO:0000313" key="1">
    <source>
        <dbReference type="EMBL" id="CEK90537.1"/>
    </source>
</evidence>
<reference evidence="1" key="1">
    <citation type="submission" date="2014-12" db="EMBL/GenBank/DDBJ databases">
        <title>Insight into the proteome of Arion vulgaris.</title>
        <authorList>
            <person name="Aradska J."/>
            <person name="Bulat T."/>
            <person name="Smidak R."/>
            <person name="Sarate P."/>
            <person name="Gangsoo J."/>
            <person name="Sialana F."/>
            <person name="Bilban M."/>
            <person name="Lubec G."/>
        </authorList>
    </citation>
    <scope>NUCLEOTIDE SEQUENCE</scope>
    <source>
        <tissue evidence="1">Skin</tissue>
    </source>
</reference>
<feature type="non-terminal residue" evidence="1">
    <location>
        <position position="1"/>
    </location>
</feature>
<sequence>CLLLGSMFYRSSAGYSFPLFTLPKILANPNYAGYRATCRTHLVDILWFSLEGNEIFSMLYLELH</sequence>
<gene>
    <name evidence="1" type="primary">ORF177380</name>
</gene>
<protein>
    <submittedName>
        <fullName evidence="1">Uncharacterized protein</fullName>
    </submittedName>
</protein>